<gene>
    <name evidence="4" type="ORF">WN48_05226</name>
</gene>
<feature type="domain" description="Headcase N-terminal" evidence="3">
    <location>
        <begin position="291"/>
        <end position="392"/>
    </location>
</feature>
<reference evidence="4 5" key="1">
    <citation type="submission" date="2015-07" db="EMBL/GenBank/DDBJ databases">
        <title>The genome of Eufriesea mexicana.</title>
        <authorList>
            <person name="Pan H."/>
            <person name="Kapheim K."/>
        </authorList>
    </citation>
    <scope>NUCLEOTIDE SEQUENCE [LARGE SCALE GENOMIC DNA]</scope>
    <source>
        <strain evidence="4">0111107269</strain>
        <tissue evidence="4">Whole body</tissue>
    </source>
</reference>
<accession>A0A310SJL5</accession>
<evidence type="ECO:0000259" key="3">
    <source>
        <dbReference type="Pfam" id="PF15353"/>
    </source>
</evidence>
<feature type="compositionally biased region" description="Polar residues" evidence="1">
    <location>
        <begin position="436"/>
        <end position="448"/>
    </location>
</feature>
<dbReference type="OrthoDB" id="10012848at2759"/>
<evidence type="ECO:0000313" key="4">
    <source>
        <dbReference type="EMBL" id="OAD54562.1"/>
    </source>
</evidence>
<feature type="compositionally biased region" description="Low complexity" evidence="1">
    <location>
        <begin position="458"/>
        <end position="480"/>
    </location>
</feature>
<dbReference type="Proteomes" id="UP000250275">
    <property type="component" value="Unassembled WGS sequence"/>
</dbReference>
<evidence type="ECO:0000256" key="2">
    <source>
        <dbReference type="SAM" id="Phobius"/>
    </source>
</evidence>
<dbReference type="InterPro" id="IPR026066">
    <property type="entry name" value="Headcase"/>
</dbReference>
<keyword evidence="2" id="KW-0812">Transmembrane</keyword>
<dbReference type="AlphaFoldDB" id="A0A310SJL5"/>
<evidence type="ECO:0000313" key="5">
    <source>
        <dbReference type="Proteomes" id="UP000250275"/>
    </source>
</evidence>
<dbReference type="Pfam" id="PF15353">
    <property type="entry name" value="HECA_N"/>
    <property type="match status" value="1"/>
</dbReference>
<evidence type="ECO:0000256" key="1">
    <source>
        <dbReference type="SAM" id="MobiDB-lite"/>
    </source>
</evidence>
<keyword evidence="2" id="KW-0472">Membrane</keyword>
<sequence length="606" mass="66977">MPRCDRTAKIHRIWDVRTNRVLSYAKTALFHEPLGAPIVSHAGVSTDPDADFSSTLSPIELSNPVSGSLDRSLTRRLISPLEDYPATRGRRQLVDDDTAWRTKIGGNDFYQIHPLCVSAINCAPFGETSKSESLNGCACDDATETRELREDERIDRNKGTCEEETGREKSSWCNEKSFGDRWWSNGVVVVVVAVVVVVVETAVYPSTDSPESFTGRRKIIGVWSTVNEFYGRGRSVRAGLTPIREEEVMAPRRHANGHAGVLMENGGGGAGGGGINDMMENNLLTQNQTTRCCTPTGECLRGDTLIRLNTLHDTVKVTCNNDNCPVGQFMHRECFDAWEQTVLTYLKSCGRARSWSERQRHQNLWTKKGYDLAFKACGCRCGRGHLKKDLDWMPPGAGNATGNRQDENEAKKKKRRNRQNTRPTLAVSAGPPSHGNHVSTNGRGTTEAQLIESGRGRAGSLSSSTGSSSPPATSEPSVSPLHQPQVIMKKKSKVDFFSDRARNTVESLGYQTGRHIRVDGTKPRVSVSSCNPIRSYRRERRVKEGVERWRKRRIDRESLGSTVSAGYGNADGVGRAVIAQRKTKGGEHEDYEDAPPIVRTPGVFYI</sequence>
<keyword evidence="2" id="KW-1133">Transmembrane helix</keyword>
<feature type="region of interest" description="Disordered" evidence="1">
    <location>
        <begin position="390"/>
        <end position="485"/>
    </location>
</feature>
<protein>
    <submittedName>
        <fullName evidence="4">Headcase protein</fullName>
    </submittedName>
</protein>
<dbReference type="PANTHER" id="PTHR13425">
    <property type="entry name" value="HEADCASE PROTEIN"/>
    <property type="match status" value="1"/>
</dbReference>
<name>A0A310SJL5_9HYME</name>
<dbReference type="PANTHER" id="PTHR13425:SF3">
    <property type="entry name" value="HEADCASE PROTEIN HOMOLOG"/>
    <property type="match status" value="1"/>
</dbReference>
<keyword evidence="5" id="KW-1185">Reference proteome</keyword>
<organism evidence="4 5">
    <name type="scientific">Eufriesea mexicana</name>
    <dbReference type="NCBI Taxonomy" id="516756"/>
    <lineage>
        <taxon>Eukaryota</taxon>
        <taxon>Metazoa</taxon>
        <taxon>Ecdysozoa</taxon>
        <taxon>Arthropoda</taxon>
        <taxon>Hexapoda</taxon>
        <taxon>Insecta</taxon>
        <taxon>Pterygota</taxon>
        <taxon>Neoptera</taxon>
        <taxon>Endopterygota</taxon>
        <taxon>Hymenoptera</taxon>
        <taxon>Apocrita</taxon>
        <taxon>Aculeata</taxon>
        <taxon>Apoidea</taxon>
        <taxon>Anthophila</taxon>
        <taxon>Apidae</taxon>
        <taxon>Eufriesea</taxon>
    </lineage>
</organism>
<dbReference type="InterPro" id="IPR054537">
    <property type="entry name" value="HECA_N"/>
</dbReference>
<feature type="transmembrane region" description="Helical" evidence="2">
    <location>
        <begin position="182"/>
        <end position="204"/>
    </location>
</feature>
<proteinExistence type="predicted"/>
<dbReference type="EMBL" id="KQ764252">
    <property type="protein sequence ID" value="OAD54562.1"/>
    <property type="molecule type" value="Genomic_DNA"/>
</dbReference>